<name>A0AAV7PZ17_PLEWA</name>
<sequence>MTSVEISTTDDGHSNSQRACESYINDSFPALSMDADSNVIAYGNHGASQCSMDKYTPYQPAGQLRLELKLQQVFMLSYEQL</sequence>
<evidence type="ECO:0000313" key="2">
    <source>
        <dbReference type="Proteomes" id="UP001066276"/>
    </source>
</evidence>
<proteinExistence type="predicted"/>
<gene>
    <name evidence="1" type="ORF">NDU88_009456</name>
</gene>
<keyword evidence="2" id="KW-1185">Reference proteome</keyword>
<dbReference type="Proteomes" id="UP001066276">
    <property type="component" value="Chromosome 7"/>
</dbReference>
<organism evidence="1 2">
    <name type="scientific">Pleurodeles waltl</name>
    <name type="common">Iberian ribbed newt</name>
    <dbReference type="NCBI Taxonomy" id="8319"/>
    <lineage>
        <taxon>Eukaryota</taxon>
        <taxon>Metazoa</taxon>
        <taxon>Chordata</taxon>
        <taxon>Craniata</taxon>
        <taxon>Vertebrata</taxon>
        <taxon>Euteleostomi</taxon>
        <taxon>Amphibia</taxon>
        <taxon>Batrachia</taxon>
        <taxon>Caudata</taxon>
        <taxon>Salamandroidea</taxon>
        <taxon>Salamandridae</taxon>
        <taxon>Pleurodelinae</taxon>
        <taxon>Pleurodeles</taxon>
    </lineage>
</organism>
<accession>A0AAV7PZ17</accession>
<comment type="caution">
    <text evidence="1">The sequence shown here is derived from an EMBL/GenBank/DDBJ whole genome shotgun (WGS) entry which is preliminary data.</text>
</comment>
<evidence type="ECO:0000313" key="1">
    <source>
        <dbReference type="EMBL" id="KAJ1131113.1"/>
    </source>
</evidence>
<protein>
    <submittedName>
        <fullName evidence="1">Uncharacterized protein</fullName>
    </submittedName>
</protein>
<dbReference type="AlphaFoldDB" id="A0AAV7PZ17"/>
<dbReference type="EMBL" id="JANPWB010000011">
    <property type="protein sequence ID" value="KAJ1131113.1"/>
    <property type="molecule type" value="Genomic_DNA"/>
</dbReference>
<reference evidence="1" key="1">
    <citation type="journal article" date="2022" name="bioRxiv">
        <title>Sequencing and chromosome-scale assembly of the giantPleurodeles waltlgenome.</title>
        <authorList>
            <person name="Brown T."/>
            <person name="Elewa A."/>
            <person name="Iarovenko S."/>
            <person name="Subramanian E."/>
            <person name="Araus A.J."/>
            <person name="Petzold A."/>
            <person name="Susuki M."/>
            <person name="Suzuki K.-i.T."/>
            <person name="Hayashi T."/>
            <person name="Toyoda A."/>
            <person name="Oliveira C."/>
            <person name="Osipova E."/>
            <person name="Leigh N.D."/>
            <person name="Simon A."/>
            <person name="Yun M.H."/>
        </authorList>
    </citation>
    <scope>NUCLEOTIDE SEQUENCE</scope>
    <source>
        <strain evidence="1">20211129_DDA</strain>
        <tissue evidence="1">Liver</tissue>
    </source>
</reference>